<dbReference type="Proteomes" id="UP000324974">
    <property type="component" value="Chromosome"/>
</dbReference>
<evidence type="ECO:0000313" key="2">
    <source>
        <dbReference type="EMBL" id="QEL18902.1"/>
    </source>
</evidence>
<name>A0A5C1AME6_9BACT</name>
<dbReference type="EMBL" id="CP042425">
    <property type="protein sequence ID" value="QEL18902.1"/>
    <property type="molecule type" value="Genomic_DNA"/>
</dbReference>
<dbReference type="NCBIfam" id="TIGR04362">
    <property type="entry name" value="choice_anch_C"/>
    <property type="match status" value="1"/>
</dbReference>
<organism evidence="2 3">
    <name type="scientific">Limnoglobus roseus</name>
    <dbReference type="NCBI Taxonomy" id="2598579"/>
    <lineage>
        <taxon>Bacteria</taxon>
        <taxon>Pseudomonadati</taxon>
        <taxon>Planctomycetota</taxon>
        <taxon>Planctomycetia</taxon>
        <taxon>Gemmatales</taxon>
        <taxon>Gemmataceae</taxon>
        <taxon>Limnoglobus</taxon>
    </lineage>
</organism>
<dbReference type="AlphaFoldDB" id="A0A5C1AME6"/>
<accession>A0A5C1AME6</accession>
<protein>
    <recommendedName>
        <fullName evidence="1">DUF642 domain-containing protein</fullName>
    </recommendedName>
</protein>
<dbReference type="Pfam" id="PF04862">
    <property type="entry name" value="DUF642"/>
    <property type="match status" value="1"/>
</dbReference>
<gene>
    <name evidence="2" type="ORF">PX52LOC_05949</name>
</gene>
<dbReference type="RefSeq" id="WP_168219269.1">
    <property type="nucleotide sequence ID" value="NZ_CP042425.1"/>
</dbReference>
<sequence length="191" mass="20318">MRTLCGLLVLSAVFVPHVRSAPVPKAAEVNLLVNGGFEEGPDVDGFLALDAGSEAVKGWAVTRGQIDYIGTHWVSGEGSRSLDLHGSPGFGGVKQSFQTTAGHKYRVSFLMAGSPGSKSSVNTVCVRAAGKKEAFSFDNEGKTHKEMGWAKKSWEFVATEAETTLEIHTLDDEDNLAGPALDDVRVVAVKK</sequence>
<proteinExistence type="predicted"/>
<dbReference type="InterPro" id="IPR027576">
    <property type="entry name" value="Choice_anch_C_dom"/>
</dbReference>
<evidence type="ECO:0000313" key="3">
    <source>
        <dbReference type="Proteomes" id="UP000324974"/>
    </source>
</evidence>
<dbReference type="KEGG" id="lrs:PX52LOC_05949"/>
<dbReference type="InterPro" id="IPR006946">
    <property type="entry name" value="DGR2-like_dom"/>
</dbReference>
<keyword evidence="3" id="KW-1185">Reference proteome</keyword>
<reference evidence="3" key="1">
    <citation type="submission" date="2019-08" db="EMBL/GenBank/DDBJ databases">
        <title>Limnoglobus roseus gen. nov., sp. nov., a novel freshwater planctomycete with a giant genome from the family Gemmataceae.</title>
        <authorList>
            <person name="Kulichevskaya I.S."/>
            <person name="Naumoff D.G."/>
            <person name="Miroshnikov K."/>
            <person name="Ivanova A."/>
            <person name="Philippov D.A."/>
            <person name="Hakobyan A."/>
            <person name="Rijpstra I.C."/>
            <person name="Sinninghe Damste J.S."/>
            <person name="Liesack W."/>
            <person name="Dedysh S.N."/>
        </authorList>
    </citation>
    <scope>NUCLEOTIDE SEQUENCE [LARGE SCALE GENOMIC DNA]</scope>
    <source>
        <strain evidence="3">PX52</strain>
    </source>
</reference>
<dbReference type="Gene3D" id="2.60.120.260">
    <property type="entry name" value="Galactose-binding domain-like"/>
    <property type="match status" value="1"/>
</dbReference>
<feature type="domain" description="DUF642" evidence="1">
    <location>
        <begin position="30"/>
        <end position="186"/>
    </location>
</feature>
<evidence type="ECO:0000259" key="1">
    <source>
        <dbReference type="Pfam" id="PF04862"/>
    </source>
</evidence>